<dbReference type="InterPro" id="IPR013087">
    <property type="entry name" value="Znf_C2H2_type"/>
</dbReference>
<feature type="compositionally biased region" description="Polar residues" evidence="8">
    <location>
        <begin position="1"/>
        <end position="10"/>
    </location>
</feature>
<evidence type="ECO:0000256" key="4">
    <source>
        <dbReference type="ARBA" id="ARBA00022771"/>
    </source>
</evidence>
<evidence type="ECO:0000256" key="5">
    <source>
        <dbReference type="ARBA" id="ARBA00022833"/>
    </source>
</evidence>
<feature type="domain" description="C2H2-type" evidence="9">
    <location>
        <begin position="179"/>
        <end position="216"/>
    </location>
</feature>
<evidence type="ECO:0000313" key="10">
    <source>
        <dbReference type="EMBL" id="CAG9804971.1"/>
    </source>
</evidence>
<keyword evidence="11" id="KW-1185">Reference proteome</keyword>
<feature type="domain" description="C2H2-type" evidence="9">
    <location>
        <begin position="140"/>
        <end position="168"/>
    </location>
</feature>
<dbReference type="Pfam" id="PF00096">
    <property type="entry name" value="zf-C2H2"/>
    <property type="match status" value="6"/>
</dbReference>
<feature type="domain" description="C2H2-type" evidence="9">
    <location>
        <begin position="236"/>
        <end position="264"/>
    </location>
</feature>
<dbReference type="Gene3D" id="3.30.160.60">
    <property type="entry name" value="Classic Zinc Finger"/>
    <property type="match status" value="5"/>
</dbReference>
<dbReference type="Proteomes" id="UP001153620">
    <property type="component" value="Chromosome 2"/>
</dbReference>
<keyword evidence="4 7" id="KW-0863">Zinc-finger</keyword>
<feature type="compositionally biased region" description="Low complexity" evidence="8">
    <location>
        <begin position="407"/>
        <end position="424"/>
    </location>
</feature>
<evidence type="ECO:0000256" key="6">
    <source>
        <dbReference type="ARBA" id="ARBA00023242"/>
    </source>
</evidence>
<dbReference type="EMBL" id="OU895878">
    <property type="protein sequence ID" value="CAG9804971.1"/>
    <property type="molecule type" value="Genomic_DNA"/>
</dbReference>
<keyword evidence="6" id="KW-0539">Nucleus</keyword>
<dbReference type="GO" id="GO:0005634">
    <property type="term" value="C:nucleus"/>
    <property type="evidence" value="ECO:0007669"/>
    <property type="project" value="UniProtKB-SubCell"/>
</dbReference>
<dbReference type="GO" id="GO:0000981">
    <property type="term" value="F:DNA-binding transcription factor activity, RNA polymerase II-specific"/>
    <property type="evidence" value="ECO:0007669"/>
    <property type="project" value="TreeGrafter"/>
</dbReference>
<evidence type="ECO:0000256" key="7">
    <source>
        <dbReference type="PROSITE-ProRule" id="PRU00042"/>
    </source>
</evidence>
<keyword evidence="2" id="KW-0479">Metal-binding</keyword>
<reference evidence="10" key="2">
    <citation type="submission" date="2022-10" db="EMBL/GenBank/DDBJ databases">
        <authorList>
            <consortium name="ENA_rothamsted_submissions"/>
            <consortium name="culmorum"/>
            <person name="King R."/>
        </authorList>
    </citation>
    <scope>NUCLEOTIDE SEQUENCE</scope>
</reference>
<feature type="domain" description="C2H2-type" evidence="9">
    <location>
        <begin position="112"/>
        <end position="139"/>
    </location>
</feature>
<evidence type="ECO:0000256" key="8">
    <source>
        <dbReference type="SAM" id="MobiDB-lite"/>
    </source>
</evidence>
<dbReference type="SUPFAM" id="SSF57667">
    <property type="entry name" value="beta-beta-alpha zinc fingers"/>
    <property type="match status" value="3"/>
</dbReference>
<dbReference type="PANTHER" id="PTHR23226:SF416">
    <property type="entry name" value="FI01424P"/>
    <property type="match status" value="1"/>
</dbReference>
<dbReference type="GO" id="GO:0008270">
    <property type="term" value="F:zinc ion binding"/>
    <property type="evidence" value="ECO:0007669"/>
    <property type="project" value="UniProtKB-KW"/>
</dbReference>
<feature type="region of interest" description="Disordered" evidence="8">
    <location>
        <begin position="398"/>
        <end position="424"/>
    </location>
</feature>
<dbReference type="AlphaFoldDB" id="A0A9N9RW93"/>
<dbReference type="FunFam" id="3.30.160.60:FF:000065">
    <property type="entry name" value="B-cell CLL/lymphoma 6, member B"/>
    <property type="match status" value="1"/>
</dbReference>
<dbReference type="PROSITE" id="PS50157">
    <property type="entry name" value="ZINC_FINGER_C2H2_2"/>
    <property type="match status" value="6"/>
</dbReference>
<evidence type="ECO:0000256" key="2">
    <source>
        <dbReference type="ARBA" id="ARBA00022723"/>
    </source>
</evidence>
<dbReference type="GO" id="GO:0000978">
    <property type="term" value="F:RNA polymerase II cis-regulatory region sequence-specific DNA binding"/>
    <property type="evidence" value="ECO:0007669"/>
    <property type="project" value="TreeGrafter"/>
</dbReference>
<proteinExistence type="predicted"/>
<feature type="compositionally biased region" description="Low complexity" evidence="8">
    <location>
        <begin position="87"/>
        <end position="99"/>
    </location>
</feature>
<dbReference type="PROSITE" id="PS00028">
    <property type="entry name" value="ZINC_FINGER_C2H2_1"/>
    <property type="match status" value="6"/>
</dbReference>
<gene>
    <name evidence="10" type="ORF">CHIRRI_LOCUS7848</name>
</gene>
<keyword evidence="5" id="KW-0862">Zinc</keyword>
<dbReference type="FunFam" id="3.30.160.60:FF:000448">
    <property type="entry name" value="RE1-silencing transcription factor A"/>
    <property type="match status" value="1"/>
</dbReference>
<evidence type="ECO:0000259" key="9">
    <source>
        <dbReference type="PROSITE" id="PS50157"/>
    </source>
</evidence>
<sequence length="424" mass="48684">MDHQNQQQVPANPEKKQKRVSFWSPEEMITPQIIHTEPDHPGLHINQNLMGASENADVNNSHHHSPYPNYSNNTEMKYKQEPEFRQSSVETTASSSSSPKKSKKDIDSTKPYKCSQCAYSFNRRDHLTRHSLVHSKLKPYHCTFCSKDFTRNDHLRRHQQRVHSEEVAASSLSDLSQRFICQECKAIFSSSGHLRAHIENKHHSDFSEYIHSVDDPLRKNLAQGTTYVMVDGKKRPVCQLCNKSFSKKDHLTRHMNSLHNSPTSPTSAFESYSPEMQSFNCQICSKRFSRPEFLRRHVEDVHNIAGQMEIINHLNPNNSYNIQNSSLHENGQMFVPPPPHMLQNSTGFFGFENNPMTSSSLGPKITKSISLKEHKCTICNKNFSRKYHLTRHQKSLHSGAFNENETENGNGDENVNENCVEVNN</sequence>
<evidence type="ECO:0000313" key="11">
    <source>
        <dbReference type="Proteomes" id="UP001153620"/>
    </source>
</evidence>
<dbReference type="SMART" id="SM00355">
    <property type="entry name" value="ZnF_C2H2"/>
    <property type="match status" value="6"/>
</dbReference>
<feature type="domain" description="C2H2-type" evidence="9">
    <location>
        <begin position="279"/>
        <end position="302"/>
    </location>
</feature>
<organism evidence="10 11">
    <name type="scientific">Chironomus riparius</name>
    <dbReference type="NCBI Taxonomy" id="315576"/>
    <lineage>
        <taxon>Eukaryota</taxon>
        <taxon>Metazoa</taxon>
        <taxon>Ecdysozoa</taxon>
        <taxon>Arthropoda</taxon>
        <taxon>Hexapoda</taxon>
        <taxon>Insecta</taxon>
        <taxon>Pterygota</taxon>
        <taxon>Neoptera</taxon>
        <taxon>Endopterygota</taxon>
        <taxon>Diptera</taxon>
        <taxon>Nematocera</taxon>
        <taxon>Chironomoidea</taxon>
        <taxon>Chironomidae</taxon>
        <taxon>Chironominae</taxon>
        <taxon>Chironomus</taxon>
    </lineage>
</organism>
<dbReference type="OrthoDB" id="2687452at2759"/>
<protein>
    <recommendedName>
        <fullName evidence="9">C2H2-type domain-containing protein</fullName>
    </recommendedName>
</protein>
<reference evidence="10" key="1">
    <citation type="submission" date="2022-01" db="EMBL/GenBank/DDBJ databases">
        <authorList>
            <person name="King R."/>
        </authorList>
    </citation>
    <scope>NUCLEOTIDE SEQUENCE</scope>
</reference>
<accession>A0A9N9RW93</accession>
<evidence type="ECO:0000256" key="1">
    <source>
        <dbReference type="ARBA" id="ARBA00004123"/>
    </source>
</evidence>
<keyword evidence="3" id="KW-0677">Repeat</keyword>
<feature type="domain" description="C2H2-type" evidence="9">
    <location>
        <begin position="374"/>
        <end position="402"/>
    </location>
</feature>
<name>A0A9N9RW93_9DIPT</name>
<dbReference type="PANTHER" id="PTHR23226">
    <property type="entry name" value="ZINC FINGER AND SCAN DOMAIN-CONTAINING"/>
    <property type="match status" value="1"/>
</dbReference>
<feature type="region of interest" description="Disordered" evidence="8">
    <location>
        <begin position="1"/>
        <end position="110"/>
    </location>
</feature>
<evidence type="ECO:0000256" key="3">
    <source>
        <dbReference type="ARBA" id="ARBA00022737"/>
    </source>
</evidence>
<dbReference type="InterPro" id="IPR036236">
    <property type="entry name" value="Znf_C2H2_sf"/>
</dbReference>
<comment type="subcellular location">
    <subcellularLocation>
        <location evidence="1">Nucleus</location>
    </subcellularLocation>
</comment>